<name>F2NIP1_DESAR</name>
<dbReference type="PANTHER" id="PTHR43401:SF2">
    <property type="entry name" value="L-THREONINE 3-DEHYDROGENASE"/>
    <property type="match status" value="1"/>
</dbReference>
<dbReference type="InterPro" id="IPR011032">
    <property type="entry name" value="GroES-like_sf"/>
</dbReference>
<dbReference type="CDD" id="cd08235">
    <property type="entry name" value="iditol_2_DH_like"/>
    <property type="match status" value="1"/>
</dbReference>
<dbReference type="SUPFAM" id="SSF50129">
    <property type="entry name" value="GroES-like"/>
    <property type="match status" value="1"/>
</dbReference>
<evidence type="ECO:0000313" key="5">
    <source>
        <dbReference type="EMBL" id="AEB10516.1"/>
    </source>
</evidence>
<evidence type="ECO:0000259" key="4">
    <source>
        <dbReference type="SMART" id="SM00829"/>
    </source>
</evidence>
<evidence type="ECO:0000313" key="6">
    <source>
        <dbReference type="Proteomes" id="UP000000483"/>
    </source>
</evidence>
<reference evidence="5 6" key="1">
    <citation type="journal article" date="2011" name="Stand. Genomic Sci.">
        <title>Complete genome sequence of the acetate-degrading sulfate reducer Desulfobacca acetoxidans type strain (ASRB2).</title>
        <authorList>
            <person name="Goker M."/>
            <person name="Teshima H."/>
            <person name="Lapidus A."/>
            <person name="Nolan M."/>
            <person name="Lucas S."/>
            <person name="Hammon N."/>
            <person name="Deshpande S."/>
            <person name="Cheng J.F."/>
            <person name="Tapia R."/>
            <person name="Han C."/>
            <person name="Goodwin L."/>
            <person name="Pitluck S."/>
            <person name="Huntemann M."/>
            <person name="Liolios K."/>
            <person name="Ivanova N."/>
            <person name="Pagani I."/>
            <person name="Mavromatis K."/>
            <person name="Ovchinikova G."/>
            <person name="Pati A."/>
            <person name="Chen A."/>
            <person name="Palaniappan K."/>
            <person name="Land M."/>
            <person name="Hauser L."/>
            <person name="Brambilla E.M."/>
            <person name="Rohde M."/>
            <person name="Spring S."/>
            <person name="Detter J.C."/>
            <person name="Woyke T."/>
            <person name="Bristow J."/>
            <person name="Eisen J.A."/>
            <person name="Markowitz V."/>
            <person name="Hugenholtz P."/>
            <person name="Kyrpides N.C."/>
            <person name="Klenk H.P."/>
        </authorList>
    </citation>
    <scope>NUCLEOTIDE SEQUENCE [LARGE SCALE GENOMIC DNA]</scope>
    <source>
        <strain evidence="6">ATCC 700848 / DSM 11109 / ASRB2</strain>
    </source>
</reference>
<evidence type="ECO:0000256" key="2">
    <source>
        <dbReference type="ARBA" id="ARBA00022833"/>
    </source>
</evidence>
<dbReference type="AlphaFoldDB" id="F2NIP1"/>
<proteinExistence type="predicted"/>
<dbReference type="OrthoDB" id="9781491at2"/>
<dbReference type="GO" id="GO:0003939">
    <property type="term" value="F:L-iditol 2-dehydrogenase (NAD+) activity"/>
    <property type="evidence" value="ECO:0007669"/>
    <property type="project" value="UniProtKB-EC"/>
</dbReference>
<dbReference type="InterPro" id="IPR013149">
    <property type="entry name" value="ADH-like_C"/>
</dbReference>
<protein>
    <submittedName>
        <fullName evidence="5">L-iditol 2-dehydrogenase</fullName>
        <ecNumber evidence="5">1.1.1.14</ecNumber>
    </submittedName>
</protein>
<dbReference type="Gene3D" id="3.90.180.10">
    <property type="entry name" value="Medium-chain alcohol dehydrogenases, catalytic domain"/>
    <property type="match status" value="1"/>
</dbReference>
<organism evidence="5 6">
    <name type="scientific">Desulfobacca acetoxidans (strain ATCC 700848 / DSM 11109 / ASRB2)</name>
    <dbReference type="NCBI Taxonomy" id="880072"/>
    <lineage>
        <taxon>Bacteria</taxon>
        <taxon>Pseudomonadati</taxon>
        <taxon>Thermodesulfobacteriota</taxon>
        <taxon>Desulfobaccia</taxon>
        <taxon>Desulfobaccales</taxon>
        <taxon>Desulfobaccaceae</taxon>
        <taxon>Desulfobacca</taxon>
    </lineage>
</organism>
<dbReference type="InterPro" id="IPR020843">
    <property type="entry name" value="ER"/>
</dbReference>
<dbReference type="EMBL" id="CP002629">
    <property type="protein sequence ID" value="AEB10516.1"/>
    <property type="molecule type" value="Genomic_DNA"/>
</dbReference>
<dbReference type="Gene3D" id="3.40.50.720">
    <property type="entry name" value="NAD(P)-binding Rossmann-like Domain"/>
    <property type="match status" value="1"/>
</dbReference>
<dbReference type="HOGENOM" id="CLU_026673_11_0_7"/>
<evidence type="ECO:0000256" key="1">
    <source>
        <dbReference type="ARBA" id="ARBA00022723"/>
    </source>
</evidence>
<feature type="domain" description="Enoyl reductase (ER)" evidence="4">
    <location>
        <begin position="12"/>
        <end position="347"/>
    </location>
</feature>
<dbReference type="PANTHER" id="PTHR43401">
    <property type="entry name" value="L-THREONINE 3-DEHYDROGENASE"/>
    <property type="match status" value="1"/>
</dbReference>
<gene>
    <name evidence="5" type="ordered locus">Desac_2701</name>
</gene>
<dbReference type="Pfam" id="PF08240">
    <property type="entry name" value="ADH_N"/>
    <property type="match status" value="1"/>
</dbReference>
<dbReference type="SMART" id="SM00829">
    <property type="entry name" value="PKS_ER"/>
    <property type="match status" value="1"/>
</dbReference>
<dbReference type="EC" id="1.1.1.14" evidence="5"/>
<dbReference type="SUPFAM" id="SSF51735">
    <property type="entry name" value="NAD(P)-binding Rossmann-fold domains"/>
    <property type="match status" value="1"/>
</dbReference>
<dbReference type="Proteomes" id="UP000000483">
    <property type="component" value="Chromosome"/>
</dbReference>
<reference evidence="6" key="2">
    <citation type="submission" date="2011-03" db="EMBL/GenBank/DDBJ databases">
        <title>The complete genome of Desulfobacca acetoxidans DSM 11109.</title>
        <authorList>
            <consortium name="US DOE Joint Genome Institute (JGI-PGF)"/>
            <person name="Lucas S."/>
            <person name="Copeland A."/>
            <person name="Lapidus A."/>
            <person name="Bruce D."/>
            <person name="Goodwin L."/>
            <person name="Pitluck S."/>
            <person name="Peters L."/>
            <person name="Kyrpides N."/>
            <person name="Mavromatis K."/>
            <person name="Ivanova N."/>
            <person name="Ovchinnikova G."/>
            <person name="Teshima H."/>
            <person name="Detter J.C."/>
            <person name="Han C."/>
            <person name="Land M."/>
            <person name="Hauser L."/>
            <person name="Markowitz V."/>
            <person name="Cheng J.-F."/>
            <person name="Hugenholtz P."/>
            <person name="Woyke T."/>
            <person name="Wu D."/>
            <person name="Spring S."/>
            <person name="Schueler E."/>
            <person name="Brambilla E."/>
            <person name="Klenk H.-P."/>
            <person name="Eisen J.A."/>
        </authorList>
    </citation>
    <scope>NUCLEOTIDE SEQUENCE [LARGE SCALE GENOMIC DNA]</scope>
    <source>
        <strain evidence="6">ATCC 700848 / DSM 11109 / ASRB2</strain>
    </source>
</reference>
<keyword evidence="1" id="KW-0479">Metal-binding</keyword>
<keyword evidence="2" id="KW-0862">Zinc</keyword>
<keyword evidence="6" id="KW-1185">Reference proteome</keyword>
<dbReference type="Pfam" id="PF00107">
    <property type="entry name" value="ADH_zinc_N"/>
    <property type="match status" value="1"/>
</dbReference>
<sequence length="350" mass="37555">MADQMLAAVLRGPKDLAITEVSRPLCPSGGLLIQVRACSLCATDVKMWQRGHRDLLLPRILGHELAGEIAAVSDDLSDFQVGDRVQVAPGLPCGRCRWCLQGAPNMCQAMQIIGFHHDGGLAEFVAVPAAGVHQGAVSHLPDALAFDLAALAEPLACCLNAQELARVGMGDQVAIWGAGPQGWLQVQVARLRGASRIILVENDPGRLQDAVQAGADLLLDIFQEDPVTAILETTAGKGVEVVIPACGSLEAFDWGLAVLAKRGRLCLYSGLPKEVETHPVNLNRLHYLEASLVGAYGCTSRQNALALELMAKGRIRVDRLITHRLPLNRVEEGFELVQSRRGLKVVIECT</sequence>
<dbReference type="GO" id="GO:0046872">
    <property type="term" value="F:metal ion binding"/>
    <property type="evidence" value="ECO:0007669"/>
    <property type="project" value="UniProtKB-KW"/>
</dbReference>
<dbReference type="KEGG" id="dao:Desac_2701"/>
<dbReference type="RefSeq" id="WP_013707625.1">
    <property type="nucleotide sequence ID" value="NC_015388.1"/>
</dbReference>
<dbReference type="InterPro" id="IPR036291">
    <property type="entry name" value="NAD(P)-bd_dom_sf"/>
</dbReference>
<dbReference type="eggNOG" id="COG1063">
    <property type="taxonomic scope" value="Bacteria"/>
</dbReference>
<dbReference type="STRING" id="880072.Desac_2701"/>
<dbReference type="InterPro" id="IPR050129">
    <property type="entry name" value="Zn_alcohol_dh"/>
</dbReference>
<accession>F2NIP1</accession>
<evidence type="ECO:0000256" key="3">
    <source>
        <dbReference type="ARBA" id="ARBA00023002"/>
    </source>
</evidence>
<keyword evidence="3 5" id="KW-0560">Oxidoreductase</keyword>
<dbReference type="InterPro" id="IPR013154">
    <property type="entry name" value="ADH-like_N"/>
</dbReference>